<protein>
    <submittedName>
        <fullName evidence="3">Uncharacterized protein</fullName>
    </submittedName>
</protein>
<dbReference type="EMBL" id="JAPWDV010000001">
    <property type="protein sequence ID" value="KAJ6223829.1"/>
    <property type="molecule type" value="Genomic_DNA"/>
</dbReference>
<feature type="region of interest" description="Disordered" evidence="1">
    <location>
        <begin position="404"/>
        <end position="518"/>
    </location>
</feature>
<feature type="compositionally biased region" description="Polar residues" evidence="1">
    <location>
        <begin position="589"/>
        <end position="607"/>
    </location>
</feature>
<gene>
    <name evidence="3" type="ORF">RDWZM_002374</name>
</gene>
<accession>A0A9Q0MDQ4</accession>
<keyword evidence="2" id="KW-0812">Transmembrane</keyword>
<keyword evidence="2" id="KW-0472">Membrane</keyword>
<reference evidence="3" key="1">
    <citation type="submission" date="2022-12" db="EMBL/GenBank/DDBJ databases">
        <title>Genome assemblies of Blomia tropicalis.</title>
        <authorList>
            <person name="Cui Y."/>
        </authorList>
    </citation>
    <scope>NUCLEOTIDE SEQUENCE</scope>
    <source>
        <tissue evidence="3">Adult mites</tissue>
    </source>
</reference>
<keyword evidence="2" id="KW-1133">Transmembrane helix</keyword>
<feature type="region of interest" description="Disordered" evidence="1">
    <location>
        <begin position="345"/>
        <end position="382"/>
    </location>
</feature>
<dbReference type="Proteomes" id="UP001142055">
    <property type="component" value="Chromosome 1"/>
</dbReference>
<feature type="compositionally biased region" description="Basic and acidic residues" evidence="1">
    <location>
        <begin position="357"/>
        <end position="382"/>
    </location>
</feature>
<evidence type="ECO:0000313" key="4">
    <source>
        <dbReference type="Proteomes" id="UP001142055"/>
    </source>
</evidence>
<feature type="transmembrane region" description="Helical" evidence="2">
    <location>
        <begin position="56"/>
        <end position="80"/>
    </location>
</feature>
<feature type="region of interest" description="Disordered" evidence="1">
    <location>
        <begin position="584"/>
        <end position="632"/>
    </location>
</feature>
<dbReference type="AlphaFoldDB" id="A0A9Q0MDQ4"/>
<evidence type="ECO:0000313" key="3">
    <source>
        <dbReference type="EMBL" id="KAJ6223829.1"/>
    </source>
</evidence>
<dbReference type="OMA" id="LIMYMKK"/>
<feature type="region of interest" description="Disordered" evidence="1">
    <location>
        <begin position="536"/>
        <end position="569"/>
    </location>
</feature>
<feature type="compositionally biased region" description="Pro residues" evidence="1">
    <location>
        <begin position="608"/>
        <end position="619"/>
    </location>
</feature>
<comment type="caution">
    <text evidence="3">The sequence shown here is derived from an EMBL/GenBank/DDBJ whole genome shotgun (WGS) entry which is preliminary data.</text>
</comment>
<feature type="compositionally biased region" description="Low complexity" evidence="1">
    <location>
        <begin position="423"/>
        <end position="455"/>
    </location>
</feature>
<feature type="compositionally biased region" description="Polar residues" evidence="1">
    <location>
        <begin position="404"/>
        <end position="422"/>
    </location>
</feature>
<evidence type="ECO:0000256" key="1">
    <source>
        <dbReference type="SAM" id="MobiDB-lite"/>
    </source>
</evidence>
<evidence type="ECO:0000256" key="2">
    <source>
        <dbReference type="SAM" id="Phobius"/>
    </source>
</evidence>
<feature type="region of interest" description="Disordered" evidence="1">
    <location>
        <begin position="22"/>
        <end position="49"/>
    </location>
</feature>
<proteinExistence type="predicted"/>
<sequence>MADYDNIYGAYQVNNGYNQNFNTTPNYPNAGYPPPPPQPPPPPHSSSGVDIDTATIVSIASSCIILISGCIAVVCLIMYMKKTDMLYRSRTCAKCGAHVARDENTNGSRVPIRVESNVLLENGQSPINHRIYQQQQQPQQVVINNDSQQQQQQQVKSNQINGPIAIFQSYGNLQLGSTNQGNNNNVETVKPNESSNMSNVQATEFVKTSFIDSQPDEYFEDNEPTPYATFNLPGFDKDSKIGEAYETFVATFAEPPYMLLKKGIDCLAPPQYSDSVDYKIRLINSNNEKVNEENIYQSTGLSQCHSIASCSSNHDELIRAYEYGKQHKQRLLKLQDEFIESLNENDDDQTSCYRSLGSDHESPTDPGIREFTKSPPKPNEKRQGIVFHHQPTAAEMIQLSKQLPPNENNQHLKPIATNPTMKSQELSSNETSNSTFSSIPNCSSSDGQSSSSSESGKNHSTPSAGSESNGNDNDDDDDESSSSSTATPDRSQSDDQHNQMSTNFGAIPRDRSRNPSWASFTTMKSNTVLIQQFPVEIQPPERAFPTNQTIKEGLSSDEDEVHGHKPLQSSNIFEDIYASRYEHGKRGNVSDSTKSTISNDPWTGVNQQPPPPPPAPPMPKTSSKRTSSEIDC</sequence>
<keyword evidence="4" id="KW-1185">Reference proteome</keyword>
<organism evidence="3 4">
    <name type="scientific">Blomia tropicalis</name>
    <name type="common">Mite</name>
    <dbReference type="NCBI Taxonomy" id="40697"/>
    <lineage>
        <taxon>Eukaryota</taxon>
        <taxon>Metazoa</taxon>
        <taxon>Ecdysozoa</taxon>
        <taxon>Arthropoda</taxon>
        <taxon>Chelicerata</taxon>
        <taxon>Arachnida</taxon>
        <taxon>Acari</taxon>
        <taxon>Acariformes</taxon>
        <taxon>Sarcoptiformes</taxon>
        <taxon>Astigmata</taxon>
        <taxon>Glycyphagoidea</taxon>
        <taxon>Echimyopodidae</taxon>
        <taxon>Blomia</taxon>
    </lineage>
</organism>
<name>A0A9Q0MDQ4_BLOTA</name>
<feature type="compositionally biased region" description="Pro residues" evidence="1">
    <location>
        <begin position="31"/>
        <end position="44"/>
    </location>
</feature>